<dbReference type="Proteomes" id="UP000799640">
    <property type="component" value="Unassembled WGS sequence"/>
</dbReference>
<organism evidence="1 2">
    <name type="scientific">Trichodelitschia bisporula</name>
    <dbReference type="NCBI Taxonomy" id="703511"/>
    <lineage>
        <taxon>Eukaryota</taxon>
        <taxon>Fungi</taxon>
        <taxon>Dikarya</taxon>
        <taxon>Ascomycota</taxon>
        <taxon>Pezizomycotina</taxon>
        <taxon>Dothideomycetes</taxon>
        <taxon>Dothideomycetes incertae sedis</taxon>
        <taxon>Phaeotrichales</taxon>
        <taxon>Phaeotrichaceae</taxon>
        <taxon>Trichodelitschia</taxon>
    </lineage>
</organism>
<evidence type="ECO:0000313" key="2">
    <source>
        <dbReference type="Proteomes" id="UP000799640"/>
    </source>
</evidence>
<gene>
    <name evidence="1" type="ORF">EJ06DRAFT_558200</name>
</gene>
<dbReference type="EMBL" id="ML996700">
    <property type="protein sequence ID" value="KAF2398352.1"/>
    <property type="molecule type" value="Genomic_DNA"/>
</dbReference>
<evidence type="ECO:0000313" key="1">
    <source>
        <dbReference type="EMBL" id="KAF2398352.1"/>
    </source>
</evidence>
<dbReference type="AlphaFoldDB" id="A0A6G1HQT0"/>
<reference evidence="1" key="1">
    <citation type="journal article" date="2020" name="Stud. Mycol.">
        <title>101 Dothideomycetes genomes: a test case for predicting lifestyles and emergence of pathogens.</title>
        <authorList>
            <person name="Haridas S."/>
            <person name="Albert R."/>
            <person name="Binder M."/>
            <person name="Bloem J."/>
            <person name="Labutti K."/>
            <person name="Salamov A."/>
            <person name="Andreopoulos B."/>
            <person name="Baker S."/>
            <person name="Barry K."/>
            <person name="Bills G."/>
            <person name="Bluhm B."/>
            <person name="Cannon C."/>
            <person name="Castanera R."/>
            <person name="Culley D."/>
            <person name="Daum C."/>
            <person name="Ezra D."/>
            <person name="Gonzalez J."/>
            <person name="Henrissat B."/>
            <person name="Kuo A."/>
            <person name="Liang C."/>
            <person name="Lipzen A."/>
            <person name="Lutzoni F."/>
            <person name="Magnuson J."/>
            <person name="Mondo S."/>
            <person name="Nolan M."/>
            <person name="Ohm R."/>
            <person name="Pangilinan J."/>
            <person name="Park H.-J."/>
            <person name="Ramirez L."/>
            <person name="Alfaro M."/>
            <person name="Sun H."/>
            <person name="Tritt A."/>
            <person name="Yoshinaga Y."/>
            <person name="Zwiers L.-H."/>
            <person name="Turgeon B."/>
            <person name="Goodwin S."/>
            <person name="Spatafora J."/>
            <person name="Crous P."/>
            <person name="Grigoriev I."/>
        </authorList>
    </citation>
    <scope>NUCLEOTIDE SEQUENCE</scope>
    <source>
        <strain evidence="1">CBS 262.69</strain>
    </source>
</reference>
<protein>
    <submittedName>
        <fullName evidence="1">Uncharacterized protein</fullName>
    </submittedName>
</protein>
<name>A0A6G1HQT0_9PEZI</name>
<dbReference type="OrthoDB" id="5341924at2759"/>
<proteinExistence type="predicted"/>
<sequence>MTHVLKILAFLHHDGMIPESVYKFDPAKDPLGLRQPPILHTLASRIMAVLADASFNDHGPAPKHTKFSLLGAPVSQYRAPELRTEVWLELVLWSCLHGGWIEDGSWILSKMTEYTGDDEWSVVCWQHIVKSSGLDQSAASTISSVKLNSLAHGTRPLPGEKSPVELRISSELISAYVDGLISTIGTGSDTYGTAVTMAIGDIKKWKSLLDKENLGLGYATWDAIVLRIVESEELALQEDPSLLLDLLTLAQPVGWELEALNSTTPNDTSVPSYVYKPSAAMLGLHHRVIQAYVNSGAVEGALGAFYALQLYTDLNKRRSIERFFRTLKEIPEGSQLEAVSFTSSAPAVEHPGYDPQMPPHLLGSFLDLLVANKKWDICHWLVDSKDPDGPIIPTSLYSERALGPALIRFGSATRRKELVGHVLQQLQIGEDISTLPSPVLEALLESQIRAHRWGSVENILSSMASAQLRWCTRSAIVLVREILRLQKGVISKQAPENKKPLADAISIFRRLLCMSYGQPASERSPDPTLEDPFTVLHTVIGILSSIDSDWAAFCADLRFRRGNRPLTIPTPYFDTILDGVIDAFGLDAGRRLWDTWCLDPADEAEIARTRGERISRAEGYFSGMNRVILDDLPDEGLQFYGRIKPSLNTFRTIMSGDDDTAAASRDLPREQLVQWVASKFRTANISESEVRKELERLTRRRIAAEQD</sequence>
<keyword evidence="2" id="KW-1185">Reference proteome</keyword>
<accession>A0A6G1HQT0</accession>